<evidence type="ECO:0000256" key="3">
    <source>
        <dbReference type="RuleBase" id="RU363013"/>
    </source>
</evidence>
<evidence type="ECO:0000313" key="4">
    <source>
        <dbReference type="EMBL" id="MBO1263959.1"/>
    </source>
</evidence>
<dbReference type="Proteomes" id="UP000664218">
    <property type="component" value="Unassembled WGS sequence"/>
</dbReference>
<dbReference type="InterPro" id="IPR035990">
    <property type="entry name" value="TIM_sf"/>
</dbReference>
<dbReference type="InterPro" id="IPR000652">
    <property type="entry name" value="Triosephosphate_isomerase"/>
</dbReference>
<dbReference type="EMBL" id="JAFNJU010000001">
    <property type="protein sequence ID" value="MBO1263959.1"/>
    <property type="molecule type" value="Genomic_DNA"/>
</dbReference>
<keyword evidence="3" id="KW-0312">Gluconeogenesis</keyword>
<dbReference type="GO" id="GO:0005829">
    <property type="term" value="C:cytosol"/>
    <property type="evidence" value="ECO:0007669"/>
    <property type="project" value="TreeGrafter"/>
</dbReference>
<comment type="subunit">
    <text evidence="3">Homodimer.</text>
</comment>
<reference evidence="4" key="1">
    <citation type="submission" date="2021-03" db="EMBL/GenBank/DDBJ databases">
        <title>Proteiniclasticum marinus sp. nov., isolated from tidal flat sediment.</title>
        <authorList>
            <person name="Namirimu T."/>
            <person name="Yang J.-A."/>
            <person name="Yang S.-H."/>
            <person name="Kim Y.-J."/>
            <person name="Kwon K.K."/>
        </authorList>
    </citation>
    <scope>NUCLEOTIDE SEQUENCE</scope>
    <source>
        <strain evidence="4">SCR006</strain>
    </source>
</reference>
<dbReference type="CDD" id="cd00311">
    <property type="entry name" value="TIM"/>
    <property type="match status" value="1"/>
</dbReference>
<accession>A0A939H7L6</accession>
<dbReference type="GO" id="GO:0006094">
    <property type="term" value="P:gluconeogenesis"/>
    <property type="evidence" value="ECO:0007669"/>
    <property type="project" value="UniProtKB-KW"/>
</dbReference>
<dbReference type="Gene3D" id="3.20.20.70">
    <property type="entry name" value="Aldolase class I"/>
    <property type="match status" value="1"/>
</dbReference>
<organism evidence="4 5">
    <name type="scientific">Proteiniclasticum aestuarii</name>
    <dbReference type="NCBI Taxonomy" id="2817862"/>
    <lineage>
        <taxon>Bacteria</taxon>
        <taxon>Bacillati</taxon>
        <taxon>Bacillota</taxon>
        <taxon>Clostridia</taxon>
        <taxon>Eubacteriales</taxon>
        <taxon>Clostridiaceae</taxon>
        <taxon>Proteiniclasticum</taxon>
    </lineage>
</organism>
<protein>
    <recommendedName>
        <fullName evidence="3">Triosephosphate isomerase</fullName>
        <ecNumber evidence="3">5.3.1.1</ecNumber>
    </recommendedName>
</protein>
<evidence type="ECO:0000313" key="5">
    <source>
        <dbReference type="Proteomes" id="UP000664218"/>
    </source>
</evidence>
<dbReference type="Pfam" id="PF00121">
    <property type="entry name" value="TIM"/>
    <property type="match status" value="1"/>
</dbReference>
<dbReference type="SUPFAM" id="SSF51351">
    <property type="entry name" value="Triosephosphate isomerase (TIM)"/>
    <property type="match status" value="1"/>
</dbReference>
<dbReference type="PROSITE" id="PS51440">
    <property type="entry name" value="TIM_2"/>
    <property type="match status" value="1"/>
</dbReference>
<dbReference type="InterPro" id="IPR013785">
    <property type="entry name" value="Aldolase_TIM"/>
</dbReference>
<dbReference type="EC" id="5.3.1.1" evidence="3"/>
<dbReference type="GO" id="GO:0019563">
    <property type="term" value="P:glycerol catabolic process"/>
    <property type="evidence" value="ECO:0007669"/>
    <property type="project" value="TreeGrafter"/>
</dbReference>
<dbReference type="GO" id="GO:0046166">
    <property type="term" value="P:glyceraldehyde-3-phosphate biosynthetic process"/>
    <property type="evidence" value="ECO:0007669"/>
    <property type="project" value="TreeGrafter"/>
</dbReference>
<dbReference type="PANTHER" id="PTHR21139">
    <property type="entry name" value="TRIOSEPHOSPHATE ISOMERASE"/>
    <property type="match status" value="1"/>
</dbReference>
<keyword evidence="5" id="KW-1185">Reference proteome</keyword>
<dbReference type="GO" id="GO:0004807">
    <property type="term" value="F:triose-phosphate isomerase activity"/>
    <property type="evidence" value="ECO:0007669"/>
    <property type="project" value="UniProtKB-EC"/>
</dbReference>
<keyword evidence="2 3" id="KW-0413">Isomerase</keyword>
<sequence>MKRKPIVGMSLKIYVNKMEQAVSMAKEVMERMNTIKDVDVFLIPSMGTVYPVAKALEESNILYGVQNIAPRENGAMTGEFSIESAVDLGCHLVELGHAERKSIFREDYKMINEKIGLTIEKGLMPIVCVGETDKSPERKKELTGQISQLLKGLEGESLSDLVLAYEPEWAIGQEKPAEPEYVHGSMRIIREILTELYGAAVSERIRLIYGGSANKENARKLVSSEDIDGLFIGRFGHDIANFEEIVQKVRETKEEKS</sequence>
<comment type="caution">
    <text evidence="4">The sequence shown here is derived from an EMBL/GenBank/DDBJ whole genome shotgun (WGS) entry which is preliminary data.</text>
</comment>
<comment type="pathway">
    <text evidence="3">Carbohydrate degradation; glycolysis; D-glyceraldehyde 3-phosphate from glycerone phosphate: step 1/1.</text>
</comment>
<proteinExistence type="inferred from homology"/>
<comment type="pathway">
    <text evidence="3">Carbohydrate biosynthesis; gluconeogenesis.</text>
</comment>
<evidence type="ECO:0000256" key="2">
    <source>
        <dbReference type="ARBA" id="ARBA00023235"/>
    </source>
</evidence>
<evidence type="ECO:0000256" key="1">
    <source>
        <dbReference type="ARBA" id="ARBA00007422"/>
    </source>
</evidence>
<comment type="catalytic activity">
    <reaction evidence="3">
        <text>D-glyceraldehyde 3-phosphate = dihydroxyacetone phosphate</text>
        <dbReference type="Rhea" id="RHEA:18585"/>
        <dbReference type="ChEBI" id="CHEBI:57642"/>
        <dbReference type="ChEBI" id="CHEBI:59776"/>
        <dbReference type="EC" id="5.3.1.1"/>
    </reaction>
</comment>
<dbReference type="PANTHER" id="PTHR21139:SF42">
    <property type="entry name" value="TRIOSEPHOSPHATE ISOMERASE"/>
    <property type="match status" value="1"/>
</dbReference>
<keyword evidence="3" id="KW-0963">Cytoplasm</keyword>
<name>A0A939H7L6_9CLOT</name>
<keyword evidence="3" id="KW-0324">Glycolysis</keyword>
<dbReference type="GO" id="GO:0006096">
    <property type="term" value="P:glycolytic process"/>
    <property type="evidence" value="ECO:0007669"/>
    <property type="project" value="UniProtKB-KW"/>
</dbReference>
<comment type="similarity">
    <text evidence="1 3">Belongs to the triosephosphate isomerase family.</text>
</comment>
<dbReference type="AlphaFoldDB" id="A0A939H7L6"/>
<comment type="subcellular location">
    <subcellularLocation>
        <location evidence="3">Cytoplasm</location>
    </subcellularLocation>
</comment>
<dbReference type="RefSeq" id="WP_207598453.1">
    <property type="nucleotide sequence ID" value="NZ_JAFNJU010000001.1"/>
</dbReference>
<gene>
    <name evidence="4" type="ORF">J3A84_02740</name>
</gene>